<proteinExistence type="predicted"/>
<dbReference type="Proteomes" id="UP000499080">
    <property type="component" value="Unassembled WGS sequence"/>
</dbReference>
<dbReference type="PANTHER" id="PTHR35385:SF2">
    <property type="entry name" value="PROTEIN B, PUTATIVE-RELATED"/>
    <property type="match status" value="1"/>
</dbReference>
<keyword evidence="2" id="KW-1185">Reference proteome</keyword>
<protein>
    <submittedName>
        <fullName evidence="1">Uncharacterized protein</fullName>
    </submittedName>
</protein>
<accession>A0A4Y2NY10</accession>
<name>A0A4Y2NY10_ARAVE</name>
<dbReference type="EMBL" id="BGPR01009839">
    <property type="protein sequence ID" value="GBN42626.1"/>
    <property type="molecule type" value="Genomic_DNA"/>
</dbReference>
<dbReference type="AlphaFoldDB" id="A0A4Y2NY10"/>
<organism evidence="1 2">
    <name type="scientific">Araneus ventricosus</name>
    <name type="common">Orbweaver spider</name>
    <name type="synonym">Epeira ventricosa</name>
    <dbReference type="NCBI Taxonomy" id="182803"/>
    <lineage>
        <taxon>Eukaryota</taxon>
        <taxon>Metazoa</taxon>
        <taxon>Ecdysozoa</taxon>
        <taxon>Arthropoda</taxon>
        <taxon>Chelicerata</taxon>
        <taxon>Arachnida</taxon>
        <taxon>Araneae</taxon>
        <taxon>Araneomorphae</taxon>
        <taxon>Entelegynae</taxon>
        <taxon>Araneoidea</taxon>
        <taxon>Araneidae</taxon>
        <taxon>Araneus</taxon>
    </lineage>
</organism>
<dbReference type="OrthoDB" id="6431356at2759"/>
<comment type="caution">
    <text evidence="1">The sequence shown here is derived from an EMBL/GenBank/DDBJ whole genome shotgun (WGS) entry which is preliminary data.</text>
</comment>
<gene>
    <name evidence="1" type="ORF">AVEN_91887_1</name>
</gene>
<sequence length="141" mass="15738">MSKTHPCLVKIKNGHNHVVNSAATLKYRDLCPEIRQKFVDLFCHGHNPASALKCHKTNLMIEKGGDYYQAAADGMLMPSYSVVSKLFKKEFSRTYGSISGDGMIENVKILQDYVANKGGKAKFQYTADGEHYFAILCTPMI</sequence>
<dbReference type="PANTHER" id="PTHR35385">
    <property type="entry name" value="PROTEIN B, PUTATIVE-RELATED-RELATED"/>
    <property type="match status" value="1"/>
</dbReference>
<evidence type="ECO:0000313" key="2">
    <source>
        <dbReference type="Proteomes" id="UP000499080"/>
    </source>
</evidence>
<evidence type="ECO:0000313" key="1">
    <source>
        <dbReference type="EMBL" id="GBN42626.1"/>
    </source>
</evidence>
<reference evidence="1 2" key="1">
    <citation type="journal article" date="2019" name="Sci. Rep.">
        <title>Orb-weaving spider Araneus ventricosus genome elucidates the spidroin gene catalogue.</title>
        <authorList>
            <person name="Kono N."/>
            <person name="Nakamura H."/>
            <person name="Ohtoshi R."/>
            <person name="Moran D.A.P."/>
            <person name="Shinohara A."/>
            <person name="Yoshida Y."/>
            <person name="Fujiwara M."/>
            <person name="Mori M."/>
            <person name="Tomita M."/>
            <person name="Arakawa K."/>
        </authorList>
    </citation>
    <scope>NUCLEOTIDE SEQUENCE [LARGE SCALE GENOMIC DNA]</scope>
</reference>